<keyword evidence="3" id="KW-0547">Nucleotide-binding</keyword>
<feature type="region of interest" description="Disordered" evidence="10">
    <location>
        <begin position="1022"/>
        <end position="1045"/>
    </location>
</feature>
<evidence type="ECO:0000259" key="11">
    <source>
        <dbReference type="PROSITE" id="PS51192"/>
    </source>
</evidence>
<feature type="region of interest" description="Disordered" evidence="10">
    <location>
        <begin position="446"/>
        <end position="480"/>
    </location>
</feature>
<evidence type="ECO:0000256" key="7">
    <source>
        <dbReference type="ARBA" id="ARBA00022853"/>
    </source>
</evidence>
<dbReference type="InterPro" id="IPR038718">
    <property type="entry name" value="SNF2-like_sf"/>
</dbReference>
<dbReference type="GO" id="GO:0000812">
    <property type="term" value="C:Swr1 complex"/>
    <property type="evidence" value="ECO:0007669"/>
    <property type="project" value="TreeGrafter"/>
</dbReference>
<proteinExistence type="inferred from homology"/>
<dbReference type="Pfam" id="PF00176">
    <property type="entry name" value="SNF2-rel_dom"/>
    <property type="match status" value="1"/>
</dbReference>
<evidence type="ECO:0000256" key="9">
    <source>
        <dbReference type="ARBA" id="ARBA00023242"/>
    </source>
</evidence>
<accession>A0A0G4HPX4</accession>
<organism evidence="13">
    <name type="scientific">Chromera velia CCMP2878</name>
    <dbReference type="NCBI Taxonomy" id="1169474"/>
    <lineage>
        <taxon>Eukaryota</taxon>
        <taxon>Sar</taxon>
        <taxon>Alveolata</taxon>
        <taxon>Colpodellida</taxon>
        <taxon>Chromeraceae</taxon>
        <taxon>Chromera</taxon>
    </lineage>
</organism>
<dbReference type="GO" id="GO:0003677">
    <property type="term" value="F:DNA binding"/>
    <property type="evidence" value="ECO:0007669"/>
    <property type="project" value="UniProtKB-KW"/>
</dbReference>
<keyword evidence="9" id="KW-0539">Nucleus</keyword>
<dbReference type="SUPFAM" id="SSF52540">
    <property type="entry name" value="P-loop containing nucleoside triphosphate hydrolases"/>
    <property type="match status" value="3"/>
</dbReference>
<evidence type="ECO:0000313" key="13">
    <source>
        <dbReference type="EMBL" id="CEM46287.1"/>
    </source>
</evidence>
<dbReference type="InterPro" id="IPR049730">
    <property type="entry name" value="SNF2/RAD54-like_C"/>
</dbReference>
<dbReference type="InterPro" id="IPR027417">
    <property type="entry name" value="P-loop_NTPase"/>
</dbReference>
<feature type="compositionally biased region" description="Acidic residues" evidence="10">
    <location>
        <begin position="1259"/>
        <end position="1279"/>
    </location>
</feature>
<dbReference type="Gene3D" id="3.40.50.300">
    <property type="entry name" value="P-loop containing nucleotide triphosphate hydrolases"/>
    <property type="match status" value="1"/>
</dbReference>
<feature type="compositionally biased region" description="Basic and acidic residues" evidence="10">
    <location>
        <begin position="1140"/>
        <end position="1162"/>
    </location>
</feature>
<dbReference type="InterPro" id="IPR014001">
    <property type="entry name" value="Helicase_ATP-bd"/>
</dbReference>
<dbReference type="SMART" id="SM00487">
    <property type="entry name" value="DEXDc"/>
    <property type="match status" value="1"/>
</dbReference>
<evidence type="ECO:0000256" key="2">
    <source>
        <dbReference type="ARBA" id="ARBA00009220"/>
    </source>
</evidence>
<feature type="domain" description="Helicase ATP-binding" evidence="11">
    <location>
        <begin position="1"/>
        <end position="151"/>
    </location>
</feature>
<keyword evidence="8" id="KW-0238">DNA-binding</keyword>
<keyword evidence="6" id="KW-0067">ATP-binding</keyword>
<dbReference type="PROSITE" id="PS51192">
    <property type="entry name" value="HELICASE_ATP_BIND_1"/>
    <property type="match status" value="1"/>
</dbReference>
<feature type="region of interest" description="Disordered" evidence="10">
    <location>
        <begin position="370"/>
        <end position="394"/>
    </location>
</feature>
<dbReference type="InterPro" id="IPR050520">
    <property type="entry name" value="INO80/SWR1_helicase"/>
</dbReference>
<evidence type="ECO:0000256" key="1">
    <source>
        <dbReference type="ARBA" id="ARBA00004123"/>
    </source>
</evidence>
<feature type="region of interest" description="Disordered" evidence="10">
    <location>
        <begin position="1113"/>
        <end position="1170"/>
    </location>
</feature>
<dbReference type="PANTHER" id="PTHR45685">
    <property type="entry name" value="HELICASE SRCAP-RELATED"/>
    <property type="match status" value="1"/>
</dbReference>
<feature type="region of interest" description="Disordered" evidence="10">
    <location>
        <begin position="1215"/>
        <end position="1286"/>
    </location>
</feature>
<comment type="subcellular location">
    <subcellularLocation>
        <location evidence="1">Nucleus</location>
    </subcellularLocation>
</comment>
<name>A0A0G4HPX4_9ALVE</name>
<feature type="domain" description="Helicase C-terminal" evidence="12">
    <location>
        <begin position="832"/>
        <end position="982"/>
    </location>
</feature>
<keyword evidence="5" id="KW-0347">Helicase</keyword>
<dbReference type="GO" id="GO:0042393">
    <property type="term" value="F:histone binding"/>
    <property type="evidence" value="ECO:0007669"/>
    <property type="project" value="TreeGrafter"/>
</dbReference>
<dbReference type="PANTHER" id="PTHR45685:SF1">
    <property type="entry name" value="HELICASE SRCAP"/>
    <property type="match status" value="1"/>
</dbReference>
<sequence length="1286" mass="141704">MGLGKTIQTIALFASLAAEKGIWGPHLVIVPTSLVVNWEIEFKKWCPAFKILTYFGDGKVRTNKRKGWMAKDAFNVCIVGYQTLRTDVSFFKKRAWYYMVLDEAHNIKNFKSKQWEALLTFQTMQRLLLTGTPLQNDLIELWSLMHFLMPQIFSDVEDFKLWFSDPLTTAIEKARVAGQAALVSRLHALLRPFMLRRLKSEVEKQLPSKVEHTIACPLSKRQRQLYDEFINAKEQREKIEHSQYLGMLNVLMQLRKVCNHPALFKAREVGNPFVIRENLRFPVLIHAGLILSQPGACKLFGKGPAGVISGLRDGSGLSRLLLMGLLFAHRGMTETKREARTRRQILLAARCGGVDKHAKAKESREAGYPRPLLSFPLRRKEPEEGPGLPARQSSVGNTYDKLYSAFAVCLEEATAVLNEEEAAESAGGVPPQQVQWGGGGAEVLPAGGGKKGKRGVPTDVAETGGGKKARFGRAATEEEEMPNGNVHLHHLENGGMGERGHRGMMNDVPPGAAFNPNGVSLNGTGDHPPQVAAAAASAFHGAHAAAAASSSSSSPGPQSSGLLGLLDMRELLSTALRMRTAKRTEAWLSSQYAAEGRGLHPLKRLSERSQHWLDKKAGKMAKGKRKARKETLEMLGAADTAFLSLGGAMDPVYGLDLREWVQRETRSDPLMLRSRSRADICSFTARSAQAIQSLETHPCPNPFWQHPFRTPTKVLKQLCPTPDVAAKEAIEEKSRWVAQTPNAFAYPPELRLWGRGAVRTRMWMEGRGEWLNFDASIEMSRDVKASPGFWKFSPTGEMIREGSGVNSDLEIMRKVVFPDKGVLLRDCGKFVVLKDLLLRLRREGHKVLLFTQMAKVLDTLEPFINYLNFKYVRLDGGMKPDERMRVVTNFNNNDKIFMFISSTRAGGIGLNLTAADTVIFYDTDWNPAMDRQAMDRAHRIGQTRDVHVYRLICHKTVEENVFSKQLQKRQLDDVVVDKGSFNFAASRGNEPMMDSAALHAVLSTLEDTRELYKDRILHEQQTEEEAAAAAAAASTAPSPDSGADGAAAAAAASAADPAEKVTLSFGELAALAPRKALAKRKQAEQDRAQALKNIKSSGEPGNIEEYEAALAEVEREGGEDDGSAGMRLTALEKDEEEREFAETDEREGGGGEKEKENEEKQLDVSGAATEHVQLDEYTQLLVSKIVARCIKFYKQVDPNGVVKQYKKTAYADLGSDALKNAVSDSDGSSLEGRGGKGKSKTSRRGGGKRVASDVSDHEGSDEESESGADEEEEGEDEDMGVQSGSE</sequence>
<evidence type="ECO:0000256" key="10">
    <source>
        <dbReference type="SAM" id="MobiDB-lite"/>
    </source>
</evidence>
<evidence type="ECO:0000256" key="5">
    <source>
        <dbReference type="ARBA" id="ARBA00022806"/>
    </source>
</evidence>
<dbReference type="VEuPathDB" id="CryptoDB:Cvel_1232"/>
<keyword evidence="7" id="KW-0156">Chromatin regulator</keyword>
<gene>
    <name evidence="13" type="ORF">Cvel_1232</name>
</gene>
<evidence type="ECO:0000256" key="3">
    <source>
        <dbReference type="ARBA" id="ARBA00022741"/>
    </source>
</evidence>
<dbReference type="SMART" id="SM00490">
    <property type="entry name" value="HELICc"/>
    <property type="match status" value="1"/>
</dbReference>
<dbReference type="CDD" id="cd18793">
    <property type="entry name" value="SF2_C_SNF"/>
    <property type="match status" value="1"/>
</dbReference>
<evidence type="ECO:0000259" key="12">
    <source>
        <dbReference type="PROSITE" id="PS51194"/>
    </source>
</evidence>
<dbReference type="FunFam" id="3.40.50.10810:FF:000005">
    <property type="entry name" value="Photoperiod-independent early flowering 1"/>
    <property type="match status" value="1"/>
</dbReference>
<feature type="compositionally biased region" description="Low complexity" evidence="10">
    <location>
        <begin position="1027"/>
        <end position="1045"/>
    </location>
</feature>
<dbReference type="GO" id="GO:0006338">
    <property type="term" value="P:chromatin remodeling"/>
    <property type="evidence" value="ECO:0007669"/>
    <property type="project" value="TreeGrafter"/>
</dbReference>
<comment type="similarity">
    <text evidence="2">Belongs to the SNF2/RAD54 helicase family. SWR1 subfamily.</text>
</comment>
<dbReference type="GO" id="GO:0016887">
    <property type="term" value="F:ATP hydrolysis activity"/>
    <property type="evidence" value="ECO:0007669"/>
    <property type="project" value="TreeGrafter"/>
</dbReference>
<protein>
    <submittedName>
        <fullName evidence="13">Uncharacterized protein</fullName>
    </submittedName>
</protein>
<dbReference type="InterPro" id="IPR000330">
    <property type="entry name" value="SNF2_N"/>
</dbReference>
<dbReference type="PROSITE" id="PS51194">
    <property type="entry name" value="HELICASE_CTER"/>
    <property type="match status" value="1"/>
</dbReference>
<evidence type="ECO:0000256" key="6">
    <source>
        <dbReference type="ARBA" id="ARBA00022840"/>
    </source>
</evidence>
<dbReference type="InterPro" id="IPR001650">
    <property type="entry name" value="Helicase_C-like"/>
</dbReference>
<dbReference type="GO" id="GO:0005524">
    <property type="term" value="F:ATP binding"/>
    <property type="evidence" value="ECO:0007669"/>
    <property type="project" value="UniProtKB-KW"/>
</dbReference>
<dbReference type="EMBL" id="CDMZ01003417">
    <property type="protein sequence ID" value="CEM46287.1"/>
    <property type="molecule type" value="Genomic_DNA"/>
</dbReference>
<keyword evidence="4" id="KW-0378">Hydrolase</keyword>
<dbReference type="Pfam" id="PF00271">
    <property type="entry name" value="Helicase_C"/>
    <property type="match status" value="1"/>
</dbReference>
<evidence type="ECO:0000256" key="8">
    <source>
        <dbReference type="ARBA" id="ARBA00023125"/>
    </source>
</evidence>
<reference evidence="13" key="1">
    <citation type="submission" date="2014-11" db="EMBL/GenBank/DDBJ databases">
        <authorList>
            <person name="Otto D Thomas"/>
            <person name="Naeem Raeece"/>
        </authorList>
    </citation>
    <scope>NUCLEOTIDE SEQUENCE</scope>
</reference>
<dbReference type="PhylomeDB" id="A0A0G4HPX4"/>
<dbReference type="Gene3D" id="3.40.50.10810">
    <property type="entry name" value="Tandem AAA-ATPase domain"/>
    <property type="match status" value="1"/>
</dbReference>
<feature type="compositionally biased region" description="Basic residues" evidence="10">
    <location>
        <begin position="1235"/>
        <end position="1247"/>
    </location>
</feature>
<evidence type="ECO:0000256" key="4">
    <source>
        <dbReference type="ARBA" id="ARBA00022801"/>
    </source>
</evidence>
<dbReference type="Gene3D" id="1.20.120.850">
    <property type="entry name" value="SWI2/SNF2 ATPases, N-terminal domain"/>
    <property type="match status" value="1"/>
</dbReference>
<dbReference type="GO" id="GO:0004386">
    <property type="term" value="F:helicase activity"/>
    <property type="evidence" value="ECO:0007669"/>
    <property type="project" value="UniProtKB-KW"/>
</dbReference>